<reference evidence="1 2" key="1">
    <citation type="journal article" date="2015" name="Antonie Van Leeuwenhoek">
        <title>Thioclava indica sp. nov., isolated from surface seawater of the Indian Ocean.</title>
        <authorList>
            <person name="Liu Y."/>
            <person name="Lai Q."/>
            <person name="Du J."/>
            <person name="Xu H."/>
            <person name="Jiang L."/>
            <person name="Shao Z."/>
        </authorList>
    </citation>
    <scope>NUCLEOTIDE SEQUENCE [LARGE SCALE GENOMIC DNA]</scope>
    <source>
        <strain evidence="1 2">DT23-4</strain>
    </source>
</reference>
<comment type="caution">
    <text evidence="1">The sequence shown here is derived from an EMBL/GenBank/DDBJ whole genome shotgun (WGS) entry which is preliminary data.</text>
</comment>
<keyword evidence="2" id="KW-1185">Reference proteome</keyword>
<dbReference type="AlphaFoldDB" id="A0A074JY08"/>
<sequence length="75" mass="8339">MQQAFRCFLVALSLKDFIQNYAVLINSTPQPEFPAFDVHGNFVQMPDVAGQWLSAAHSARDGWAKFRNPSADGLV</sequence>
<gene>
    <name evidence="1" type="ORF">DT23_12430</name>
</gene>
<protein>
    <submittedName>
        <fullName evidence="1">Uncharacterized protein</fullName>
    </submittedName>
</protein>
<evidence type="ECO:0000313" key="1">
    <source>
        <dbReference type="EMBL" id="KEO60765.1"/>
    </source>
</evidence>
<evidence type="ECO:0000313" key="2">
    <source>
        <dbReference type="Proteomes" id="UP000027471"/>
    </source>
</evidence>
<dbReference type="EMBL" id="AUNB01000015">
    <property type="protein sequence ID" value="KEO60765.1"/>
    <property type="molecule type" value="Genomic_DNA"/>
</dbReference>
<name>A0A074JY08_9RHOB</name>
<accession>A0A074JY08</accession>
<organism evidence="1 2">
    <name type="scientific">Thioclava indica</name>
    <dbReference type="NCBI Taxonomy" id="1353528"/>
    <lineage>
        <taxon>Bacteria</taxon>
        <taxon>Pseudomonadati</taxon>
        <taxon>Pseudomonadota</taxon>
        <taxon>Alphaproteobacteria</taxon>
        <taxon>Rhodobacterales</taxon>
        <taxon>Paracoccaceae</taxon>
        <taxon>Thioclava</taxon>
    </lineage>
</organism>
<proteinExistence type="predicted"/>
<dbReference type="Proteomes" id="UP000027471">
    <property type="component" value="Unassembled WGS sequence"/>
</dbReference>